<proteinExistence type="predicted"/>
<dbReference type="AlphaFoldDB" id="A0A4Y9YCS0"/>
<reference evidence="4 5" key="1">
    <citation type="submission" date="2019-02" db="EMBL/GenBank/DDBJ databases">
        <title>Genome sequencing of the rare red list fungi Dentipellis fragilis.</title>
        <authorList>
            <person name="Buettner E."/>
            <person name="Kellner H."/>
        </authorList>
    </citation>
    <scope>NUCLEOTIDE SEQUENCE [LARGE SCALE GENOMIC DNA]</scope>
    <source>
        <strain evidence="4 5">DSM 105465</strain>
    </source>
</reference>
<organism evidence="4 5">
    <name type="scientific">Dentipellis fragilis</name>
    <dbReference type="NCBI Taxonomy" id="205917"/>
    <lineage>
        <taxon>Eukaryota</taxon>
        <taxon>Fungi</taxon>
        <taxon>Dikarya</taxon>
        <taxon>Basidiomycota</taxon>
        <taxon>Agaricomycotina</taxon>
        <taxon>Agaricomycetes</taxon>
        <taxon>Russulales</taxon>
        <taxon>Hericiaceae</taxon>
        <taxon>Dentipellis</taxon>
    </lineage>
</organism>
<dbReference type="Proteomes" id="UP000298327">
    <property type="component" value="Unassembled WGS sequence"/>
</dbReference>
<keyword evidence="1" id="KW-0479">Metal-binding</keyword>
<dbReference type="OrthoDB" id="10407235at2759"/>
<evidence type="ECO:0000313" key="4">
    <source>
        <dbReference type="EMBL" id="TFY59251.1"/>
    </source>
</evidence>
<keyword evidence="5" id="KW-1185">Reference proteome</keyword>
<gene>
    <name evidence="4" type="ORF">EVG20_g7864</name>
</gene>
<name>A0A4Y9YCS0_9AGAM</name>
<evidence type="ECO:0000313" key="5">
    <source>
        <dbReference type="Proteomes" id="UP000298327"/>
    </source>
</evidence>
<dbReference type="PROSITE" id="PS50157">
    <property type="entry name" value="ZINC_FINGER_C2H2_2"/>
    <property type="match status" value="1"/>
</dbReference>
<accession>A0A4Y9YCS0</accession>
<evidence type="ECO:0000259" key="3">
    <source>
        <dbReference type="PROSITE" id="PS50157"/>
    </source>
</evidence>
<dbReference type="SMART" id="SM00355">
    <property type="entry name" value="ZnF_C2H2"/>
    <property type="match status" value="2"/>
</dbReference>
<dbReference type="GO" id="GO:0008270">
    <property type="term" value="F:zinc ion binding"/>
    <property type="evidence" value="ECO:0007669"/>
    <property type="project" value="UniProtKB-KW"/>
</dbReference>
<keyword evidence="1" id="KW-0862">Zinc</keyword>
<dbReference type="EMBL" id="SEOQ01000631">
    <property type="protein sequence ID" value="TFY59251.1"/>
    <property type="molecule type" value="Genomic_DNA"/>
</dbReference>
<evidence type="ECO:0000256" key="1">
    <source>
        <dbReference type="PROSITE-ProRule" id="PRU00042"/>
    </source>
</evidence>
<keyword evidence="1" id="KW-0863">Zinc-finger</keyword>
<dbReference type="PROSITE" id="PS00028">
    <property type="entry name" value="ZINC_FINGER_C2H2_1"/>
    <property type="match status" value="1"/>
</dbReference>
<comment type="caution">
    <text evidence="4">The sequence shown here is derived from an EMBL/GenBank/DDBJ whole genome shotgun (WGS) entry which is preliminary data.</text>
</comment>
<sequence>MAFATQNRRFALQLQEMGTRRALCPSLAAKTYKSPEGRSGDRHPPFPFDCRVTLPSVGELHHGSQSYLHASTSQPSWANAVTWPFSGVSFFCGKVGCGTTNGIFGNAEEYDAHMRKQHGLFPCMFCPRLLANSSRRMVHRKSHGHKKPCTVCGRACCLLLPCPLVEGADRHCHDNGHLPAALAEFGPLRPTKTGYKPRQSTQTVQGSAPLAPEPQHASPSLVTGVQHGVDMVSGHGDGIHLPSSSTSVASSSAGTQGHLEIPPQLVWSTAVASNFSNSTFVPPQTYPPMPRWSGYPQANYGYGQGHREPMGSYVNVDAQYNTQNWFPQNSWPYQ</sequence>
<feature type="region of interest" description="Disordered" evidence="2">
    <location>
        <begin position="188"/>
        <end position="218"/>
    </location>
</feature>
<evidence type="ECO:0000256" key="2">
    <source>
        <dbReference type="SAM" id="MobiDB-lite"/>
    </source>
</evidence>
<protein>
    <recommendedName>
        <fullName evidence="3">C2H2-type domain-containing protein</fullName>
    </recommendedName>
</protein>
<dbReference type="InterPro" id="IPR013087">
    <property type="entry name" value="Znf_C2H2_type"/>
</dbReference>
<feature type="domain" description="C2H2-type" evidence="3">
    <location>
        <begin position="121"/>
        <end position="148"/>
    </location>
</feature>